<name>A0A1I6GWE8_9RHOB</name>
<evidence type="ECO:0000313" key="4">
    <source>
        <dbReference type="EMBL" id="SFR46522.1"/>
    </source>
</evidence>
<accession>A0A1I6GWE8</accession>
<dbReference type="Pfam" id="PF14246">
    <property type="entry name" value="TetR_C_7"/>
    <property type="match status" value="1"/>
</dbReference>
<evidence type="ECO:0000256" key="1">
    <source>
        <dbReference type="ARBA" id="ARBA00023125"/>
    </source>
</evidence>
<keyword evidence="1 2" id="KW-0238">DNA-binding</keyword>
<dbReference type="InterPro" id="IPR039536">
    <property type="entry name" value="TetR_C_Proteobacteria"/>
</dbReference>
<evidence type="ECO:0000256" key="2">
    <source>
        <dbReference type="PROSITE-ProRule" id="PRU00335"/>
    </source>
</evidence>
<dbReference type="STRING" id="670154.SAMN04488002_2077"/>
<dbReference type="AlphaFoldDB" id="A0A1I6GWE8"/>
<organism evidence="4 5">
    <name type="scientific">Litoreibacter janthinus</name>
    <dbReference type="NCBI Taxonomy" id="670154"/>
    <lineage>
        <taxon>Bacteria</taxon>
        <taxon>Pseudomonadati</taxon>
        <taxon>Pseudomonadota</taxon>
        <taxon>Alphaproteobacteria</taxon>
        <taxon>Rhodobacterales</taxon>
        <taxon>Roseobacteraceae</taxon>
        <taxon>Litoreibacter</taxon>
    </lineage>
</organism>
<sequence length="204" mass="22356">MRAELKEQRRSEIESAALDVMRSRGYEGASMLTIAKAANASNETLYRWYGDKQRLFLEIVKSNVLDIETALEKALTSSVRTEDTLDQIGRLLLGLLLGEREIALNRAAASDATGKLGAAISRGNRDRILPRIVQLMAALRQTGVISAPSDEQAAEWYLTLLIGDLQIRRVIGTLPQPTRGQIKEHVAGVMPAFLQLCAADQVGV</sequence>
<protein>
    <submittedName>
        <fullName evidence="4">Transcriptional regulator, TetR family</fullName>
    </submittedName>
</protein>
<dbReference type="InterPro" id="IPR001647">
    <property type="entry name" value="HTH_TetR"/>
</dbReference>
<dbReference type="PANTHER" id="PTHR30055:SF146">
    <property type="entry name" value="HTH-TYPE TRANSCRIPTIONAL DUAL REGULATOR CECR"/>
    <property type="match status" value="1"/>
</dbReference>
<proteinExistence type="predicted"/>
<dbReference type="EMBL" id="FOYO01000001">
    <property type="protein sequence ID" value="SFR46522.1"/>
    <property type="molecule type" value="Genomic_DNA"/>
</dbReference>
<dbReference type="InterPro" id="IPR009057">
    <property type="entry name" value="Homeodomain-like_sf"/>
</dbReference>
<dbReference type="SUPFAM" id="SSF46689">
    <property type="entry name" value="Homeodomain-like"/>
    <property type="match status" value="1"/>
</dbReference>
<dbReference type="Proteomes" id="UP000199658">
    <property type="component" value="Unassembled WGS sequence"/>
</dbReference>
<keyword evidence="5" id="KW-1185">Reference proteome</keyword>
<dbReference type="GO" id="GO:0000976">
    <property type="term" value="F:transcription cis-regulatory region binding"/>
    <property type="evidence" value="ECO:0007669"/>
    <property type="project" value="TreeGrafter"/>
</dbReference>
<evidence type="ECO:0000259" key="3">
    <source>
        <dbReference type="PROSITE" id="PS50977"/>
    </source>
</evidence>
<dbReference type="InterPro" id="IPR050109">
    <property type="entry name" value="HTH-type_TetR-like_transc_reg"/>
</dbReference>
<dbReference type="Pfam" id="PF00440">
    <property type="entry name" value="TetR_N"/>
    <property type="match status" value="1"/>
</dbReference>
<gene>
    <name evidence="4" type="ORF">SAMN04488002_2077</name>
</gene>
<dbReference type="Gene3D" id="1.10.10.60">
    <property type="entry name" value="Homeodomain-like"/>
    <property type="match status" value="1"/>
</dbReference>
<feature type="DNA-binding region" description="H-T-H motif" evidence="2">
    <location>
        <begin position="30"/>
        <end position="49"/>
    </location>
</feature>
<dbReference type="GO" id="GO:0003700">
    <property type="term" value="F:DNA-binding transcription factor activity"/>
    <property type="evidence" value="ECO:0007669"/>
    <property type="project" value="TreeGrafter"/>
</dbReference>
<reference evidence="5" key="1">
    <citation type="submission" date="2016-10" db="EMBL/GenBank/DDBJ databases">
        <authorList>
            <person name="Varghese N."/>
            <person name="Submissions S."/>
        </authorList>
    </citation>
    <scope>NUCLEOTIDE SEQUENCE [LARGE SCALE GENOMIC DNA]</scope>
    <source>
        <strain evidence="5">DSM 26921</strain>
    </source>
</reference>
<dbReference type="PANTHER" id="PTHR30055">
    <property type="entry name" value="HTH-TYPE TRANSCRIPTIONAL REGULATOR RUTR"/>
    <property type="match status" value="1"/>
</dbReference>
<evidence type="ECO:0000313" key="5">
    <source>
        <dbReference type="Proteomes" id="UP000199658"/>
    </source>
</evidence>
<dbReference type="PROSITE" id="PS50977">
    <property type="entry name" value="HTH_TETR_2"/>
    <property type="match status" value="1"/>
</dbReference>
<dbReference type="Gene3D" id="1.10.357.10">
    <property type="entry name" value="Tetracycline Repressor, domain 2"/>
    <property type="match status" value="1"/>
</dbReference>
<feature type="domain" description="HTH tetR-type" evidence="3">
    <location>
        <begin position="7"/>
        <end position="67"/>
    </location>
</feature>